<keyword evidence="3" id="KW-1185">Reference proteome</keyword>
<keyword evidence="1" id="KW-0812">Transmembrane</keyword>
<name>A0ABN1BBF1_9BACI</name>
<organism evidence="2 3">
    <name type="scientific">Salinibacillus aidingensis</name>
    <dbReference type="NCBI Taxonomy" id="237684"/>
    <lineage>
        <taxon>Bacteria</taxon>
        <taxon>Bacillati</taxon>
        <taxon>Bacillota</taxon>
        <taxon>Bacilli</taxon>
        <taxon>Bacillales</taxon>
        <taxon>Bacillaceae</taxon>
        <taxon>Salinibacillus</taxon>
    </lineage>
</organism>
<feature type="transmembrane region" description="Helical" evidence="1">
    <location>
        <begin position="6"/>
        <end position="22"/>
    </location>
</feature>
<evidence type="ECO:0000256" key="1">
    <source>
        <dbReference type="SAM" id="Phobius"/>
    </source>
</evidence>
<comment type="caution">
    <text evidence="2">The sequence shown here is derived from an EMBL/GenBank/DDBJ whole genome shotgun (WGS) entry which is preliminary data.</text>
</comment>
<dbReference type="EMBL" id="BAAADO010000004">
    <property type="protein sequence ID" value="GAA0494141.1"/>
    <property type="molecule type" value="Genomic_DNA"/>
</dbReference>
<keyword evidence="1" id="KW-0472">Membrane</keyword>
<dbReference type="Proteomes" id="UP001500880">
    <property type="component" value="Unassembled WGS sequence"/>
</dbReference>
<gene>
    <name evidence="2" type="ORF">GCM10008986_20820</name>
</gene>
<evidence type="ECO:0000313" key="3">
    <source>
        <dbReference type="Proteomes" id="UP001500880"/>
    </source>
</evidence>
<proteinExistence type="predicted"/>
<sequence length="59" mass="7131">MFKNSMIYGLIFFVGFTIKDILFSEEIQWVDNIGISIIVFLINILWEWAKKPYDWNKNK</sequence>
<feature type="transmembrane region" description="Helical" evidence="1">
    <location>
        <begin position="29"/>
        <end position="49"/>
    </location>
</feature>
<accession>A0ABN1BBF1</accession>
<reference evidence="2 3" key="1">
    <citation type="journal article" date="2019" name="Int. J. Syst. Evol. Microbiol.">
        <title>The Global Catalogue of Microorganisms (GCM) 10K type strain sequencing project: providing services to taxonomists for standard genome sequencing and annotation.</title>
        <authorList>
            <consortium name="The Broad Institute Genomics Platform"/>
            <consortium name="The Broad Institute Genome Sequencing Center for Infectious Disease"/>
            <person name="Wu L."/>
            <person name="Ma J."/>
        </authorList>
    </citation>
    <scope>NUCLEOTIDE SEQUENCE [LARGE SCALE GENOMIC DNA]</scope>
    <source>
        <strain evidence="2 3">JCM 12389</strain>
    </source>
</reference>
<protein>
    <submittedName>
        <fullName evidence="2">Uncharacterized protein</fullName>
    </submittedName>
</protein>
<keyword evidence="1" id="KW-1133">Transmembrane helix</keyword>
<dbReference type="RefSeq" id="WP_343840634.1">
    <property type="nucleotide sequence ID" value="NZ_BAAADO010000004.1"/>
</dbReference>
<evidence type="ECO:0000313" key="2">
    <source>
        <dbReference type="EMBL" id="GAA0494141.1"/>
    </source>
</evidence>